<evidence type="ECO:0000313" key="2">
    <source>
        <dbReference type="Proteomes" id="UP000836387"/>
    </source>
</evidence>
<gene>
    <name evidence="1" type="ORF">CRV2_00009980</name>
</gene>
<accession>A0ACA9TFC4</accession>
<evidence type="ECO:0000313" key="1">
    <source>
        <dbReference type="EMBL" id="CAG9939655.1"/>
    </source>
</evidence>
<reference evidence="1" key="2">
    <citation type="submission" date="2021-10" db="EMBL/GenBank/DDBJ databases">
        <authorList>
            <person name="Piombo E."/>
        </authorList>
    </citation>
    <scope>NUCLEOTIDE SEQUENCE</scope>
</reference>
<dbReference type="Proteomes" id="UP000836387">
    <property type="component" value="Unassembled WGS sequence"/>
</dbReference>
<sequence length="83" mass="8987">MTSSVIDSGAALGATVSAIRKFSKKFKNAPEVWGQYSKAIETLEPIHQVLEDLVTGINVIHSNGFQTELLGQITTCLADLRKV</sequence>
<protein>
    <submittedName>
        <fullName evidence="1">Uncharacterized protein</fullName>
    </submittedName>
</protein>
<proteinExistence type="predicted"/>
<reference evidence="1" key="1">
    <citation type="submission" date="2020-04" db="EMBL/GenBank/DDBJ databases">
        <authorList>
            <person name="Broberg M."/>
        </authorList>
    </citation>
    <scope>NUCLEOTIDE SEQUENCE</scope>
</reference>
<name>A0ACA9TFC4_BIOOC</name>
<keyword evidence="2" id="KW-1185">Reference proteome</keyword>
<organism evidence="1 2">
    <name type="scientific">Clonostachys rosea f. rosea IK726</name>
    <dbReference type="NCBI Taxonomy" id="1349383"/>
    <lineage>
        <taxon>Eukaryota</taxon>
        <taxon>Fungi</taxon>
        <taxon>Dikarya</taxon>
        <taxon>Ascomycota</taxon>
        <taxon>Pezizomycotina</taxon>
        <taxon>Sordariomycetes</taxon>
        <taxon>Hypocreomycetidae</taxon>
        <taxon>Hypocreales</taxon>
        <taxon>Bionectriaceae</taxon>
        <taxon>Clonostachys</taxon>
    </lineage>
</organism>
<dbReference type="EMBL" id="CADEHS020000004">
    <property type="protein sequence ID" value="CAG9939655.1"/>
    <property type="molecule type" value="Genomic_DNA"/>
</dbReference>
<comment type="caution">
    <text evidence="1">The sequence shown here is derived from an EMBL/GenBank/DDBJ whole genome shotgun (WGS) entry which is preliminary data.</text>
</comment>